<evidence type="ECO:0000259" key="2">
    <source>
        <dbReference type="Pfam" id="PF09835"/>
    </source>
</evidence>
<feature type="transmembrane region" description="Helical" evidence="1">
    <location>
        <begin position="140"/>
        <end position="163"/>
    </location>
</feature>
<accession>A0A0G2IW57</accession>
<keyword evidence="1" id="KW-0812">Transmembrane</keyword>
<protein>
    <recommendedName>
        <fullName evidence="2">DUF2062 domain-containing protein</fullName>
    </recommendedName>
</protein>
<dbReference type="Proteomes" id="UP000035067">
    <property type="component" value="Unassembled WGS sequence"/>
</dbReference>
<name>A0A0G2IW57_9SYNE</name>
<dbReference type="Pfam" id="PF09835">
    <property type="entry name" value="DUF2062"/>
    <property type="match status" value="1"/>
</dbReference>
<evidence type="ECO:0000256" key="1">
    <source>
        <dbReference type="SAM" id="Phobius"/>
    </source>
</evidence>
<dbReference type="PANTHER" id="PTHR40547:SF1">
    <property type="entry name" value="SLL0298 PROTEIN"/>
    <property type="match status" value="1"/>
</dbReference>
<dbReference type="PANTHER" id="PTHR40547">
    <property type="entry name" value="SLL0298 PROTEIN"/>
    <property type="match status" value="1"/>
</dbReference>
<feature type="transmembrane region" description="Helical" evidence="1">
    <location>
        <begin position="46"/>
        <end position="70"/>
    </location>
</feature>
<gene>
    <name evidence="3" type="ORF">TE42_06180</name>
</gene>
<keyword evidence="1" id="KW-0472">Membrane</keyword>
<organism evidence="3 4">
    <name type="scientific">Candidatus Synechococcus spongiarum SP3</name>
    <dbReference type="NCBI Taxonomy" id="1604020"/>
    <lineage>
        <taxon>Bacteria</taxon>
        <taxon>Bacillati</taxon>
        <taxon>Cyanobacteriota</taxon>
        <taxon>Cyanophyceae</taxon>
        <taxon>Synechococcales</taxon>
        <taxon>Synechococcaceae</taxon>
        <taxon>Synechococcus</taxon>
    </lineage>
</organism>
<feature type="domain" description="DUF2062" evidence="2">
    <location>
        <begin position="25"/>
        <end position="165"/>
    </location>
</feature>
<comment type="caution">
    <text evidence="3">The sequence shown here is derived from an EMBL/GenBank/DDBJ whole genome shotgun (WGS) entry which is preliminary data.</text>
</comment>
<evidence type="ECO:0000313" key="3">
    <source>
        <dbReference type="EMBL" id="KKZ11980.1"/>
    </source>
</evidence>
<evidence type="ECO:0000313" key="4">
    <source>
        <dbReference type="Proteomes" id="UP000035067"/>
    </source>
</evidence>
<keyword evidence="1" id="KW-1133">Transmembrane helix</keyword>
<dbReference type="AlphaFoldDB" id="A0A0G2IW57"/>
<sequence>MVGSHLPHLSLHHQRKHLHRLLMRLRQGLQWLLQQEGSPGQRSRGLAAGVFAGCFPFFGFQTLLGLALASLLRGNRILAAAGTWISNPFTYVPLYWFNYTIGKRLLGDHSGGLNGLNGAAAPSVPWKEAWSSGWTVARCVVLGSTLVGLASGVSLGLLCWLWLRRTRPTP</sequence>
<reference evidence="3 4" key="1">
    <citation type="submission" date="2015-01" db="EMBL/GenBank/DDBJ databases">
        <title>Lifestyle Evolution in Cyanobacterial Symbionts of Sponges.</title>
        <authorList>
            <person name="Burgsdorf I."/>
            <person name="Slaby B.M."/>
            <person name="Handley K.M."/>
            <person name="Haber M."/>
            <person name="Blom J."/>
            <person name="Marshall C.W."/>
            <person name="Gilbert J.A."/>
            <person name="Hentschel U."/>
            <person name="Steindler L."/>
        </authorList>
    </citation>
    <scope>NUCLEOTIDE SEQUENCE [LARGE SCALE GENOMIC DNA]</scope>
    <source>
        <strain evidence="3">SP3</strain>
    </source>
</reference>
<proteinExistence type="predicted"/>
<dbReference type="InterPro" id="IPR018639">
    <property type="entry name" value="DUF2062"/>
</dbReference>
<feature type="transmembrane region" description="Helical" evidence="1">
    <location>
        <begin position="77"/>
        <end position="97"/>
    </location>
</feature>
<dbReference type="EMBL" id="JXQG01000033">
    <property type="protein sequence ID" value="KKZ11980.1"/>
    <property type="molecule type" value="Genomic_DNA"/>
</dbReference>